<dbReference type="Pfam" id="PF05099">
    <property type="entry name" value="TerB"/>
    <property type="match status" value="1"/>
</dbReference>
<sequence>MPQSNRLLRKRPAIDQNDVWTPGNIVQMDAVVAACAMVSQADGWVTPDERTRMLDRMRNSPTIAFFGTDDVLVLFDALNLRFERDLDDGEATAEVAIARLRGQPGPSRLLIETACSVAEADGGFDAEERAVILRLCTLLGVDPVPFDLIPGEGDRR</sequence>
<reference evidence="2 3" key="1">
    <citation type="submission" date="2017-03" db="EMBL/GenBank/DDBJ databases">
        <title>Lifting the veil on microbial sulfur biogeochemistry in mining wastewaters.</title>
        <authorList>
            <person name="Kantor R.S."/>
            <person name="Colenbrander Nelson T."/>
            <person name="Marshall S."/>
            <person name="Bennett D."/>
            <person name="Apte S."/>
            <person name="Camacho D."/>
            <person name="Thomas B.C."/>
            <person name="Warren L.A."/>
            <person name="Banfield J.F."/>
        </authorList>
    </citation>
    <scope>NUCLEOTIDE SEQUENCE [LARGE SCALE GENOMIC DNA]</scope>
    <source>
        <strain evidence="2">32-69-9</strain>
    </source>
</reference>
<feature type="domain" description="Co-chaperone DjlA N-terminal" evidence="1">
    <location>
        <begin position="29"/>
        <end position="147"/>
    </location>
</feature>
<dbReference type="Gene3D" id="1.10.3680.10">
    <property type="entry name" value="TerB-like"/>
    <property type="match status" value="1"/>
</dbReference>
<dbReference type="Proteomes" id="UP000215595">
    <property type="component" value="Unassembled WGS sequence"/>
</dbReference>
<dbReference type="CDD" id="cd07176">
    <property type="entry name" value="terB"/>
    <property type="match status" value="1"/>
</dbReference>
<dbReference type="EMBL" id="NCEB01000001">
    <property type="protein sequence ID" value="OYX36192.1"/>
    <property type="molecule type" value="Genomic_DNA"/>
</dbReference>
<dbReference type="InterPro" id="IPR029024">
    <property type="entry name" value="TerB-like"/>
</dbReference>
<protein>
    <recommendedName>
        <fullName evidence="1">Co-chaperone DjlA N-terminal domain-containing protein</fullName>
    </recommendedName>
</protein>
<evidence type="ECO:0000313" key="3">
    <source>
        <dbReference type="Proteomes" id="UP000215595"/>
    </source>
</evidence>
<dbReference type="AlphaFoldDB" id="A0A258FWT3"/>
<comment type="caution">
    <text evidence="2">The sequence shown here is derived from an EMBL/GenBank/DDBJ whole genome shotgun (WGS) entry which is preliminary data.</text>
</comment>
<evidence type="ECO:0000259" key="1">
    <source>
        <dbReference type="Pfam" id="PF05099"/>
    </source>
</evidence>
<dbReference type="InterPro" id="IPR007791">
    <property type="entry name" value="DjlA_N"/>
</dbReference>
<dbReference type="SUPFAM" id="SSF158682">
    <property type="entry name" value="TerB-like"/>
    <property type="match status" value="1"/>
</dbReference>
<name>A0A258FWT3_9CAUL</name>
<proteinExistence type="predicted"/>
<accession>A0A258FWT3</accession>
<organism evidence="2 3">
    <name type="scientific">Brevundimonas subvibrioides</name>
    <dbReference type="NCBI Taxonomy" id="74313"/>
    <lineage>
        <taxon>Bacteria</taxon>
        <taxon>Pseudomonadati</taxon>
        <taxon>Pseudomonadota</taxon>
        <taxon>Alphaproteobacteria</taxon>
        <taxon>Caulobacterales</taxon>
        <taxon>Caulobacteraceae</taxon>
        <taxon>Brevundimonas</taxon>
    </lineage>
</organism>
<gene>
    <name evidence="2" type="ORF">B7Z01_00660</name>
</gene>
<evidence type="ECO:0000313" key="2">
    <source>
        <dbReference type="EMBL" id="OYX36192.1"/>
    </source>
</evidence>